<dbReference type="InterPro" id="IPR011004">
    <property type="entry name" value="Trimer_LpxA-like_sf"/>
</dbReference>
<accession>A0A5C0B0V0</accession>
<dbReference type="InterPro" id="IPR053376">
    <property type="entry name" value="Serine_acetyltransferase"/>
</dbReference>
<dbReference type="FunFam" id="2.160.10.10:FF:000015">
    <property type="entry name" value="Serine acetyltransferase, plasmid"/>
    <property type="match status" value="1"/>
</dbReference>
<dbReference type="OrthoDB" id="9801456at2"/>
<comment type="similarity">
    <text evidence="1">Belongs to the transferase hexapeptide repeat family.</text>
</comment>
<feature type="region of interest" description="Disordered" evidence="7">
    <location>
        <begin position="27"/>
        <end position="48"/>
    </location>
</feature>
<evidence type="ECO:0000256" key="5">
    <source>
        <dbReference type="ARBA" id="ARBA00023315"/>
    </source>
</evidence>
<keyword evidence="5" id="KW-0012">Acyltransferase</keyword>
<feature type="compositionally biased region" description="Polar residues" evidence="7">
    <location>
        <begin position="37"/>
        <end position="48"/>
    </location>
</feature>
<evidence type="ECO:0000256" key="1">
    <source>
        <dbReference type="ARBA" id="ARBA00007274"/>
    </source>
</evidence>
<keyword evidence="9" id="KW-1185">Reference proteome</keyword>
<evidence type="ECO:0000256" key="7">
    <source>
        <dbReference type="SAM" id="MobiDB-lite"/>
    </source>
</evidence>
<dbReference type="GO" id="GO:0008652">
    <property type="term" value="P:amino acid biosynthetic process"/>
    <property type="evidence" value="ECO:0007669"/>
    <property type="project" value="UniProtKB-KW"/>
</dbReference>
<dbReference type="EMBL" id="CP043046">
    <property type="protein sequence ID" value="QEI08015.1"/>
    <property type="molecule type" value="Genomic_DNA"/>
</dbReference>
<evidence type="ECO:0000256" key="2">
    <source>
        <dbReference type="ARBA" id="ARBA00013266"/>
    </source>
</evidence>
<evidence type="ECO:0000256" key="6">
    <source>
        <dbReference type="ARBA" id="ARBA00049486"/>
    </source>
</evidence>
<dbReference type="KEGG" id="pacr:FXN63_20855"/>
<evidence type="ECO:0000313" key="9">
    <source>
        <dbReference type="Proteomes" id="UP000325161"/>
    </source>
</evidence>
<sequence>MPHGTCTPFPYSPRGLRPVQHLTRATFPAFGPGPAVSDTSHPKTTSAPSWQLDRIVDELRSARARWRGENGRNRDFDARDLPAREAVRDVMEALCGVLFPMRLGPVDLRAESEDFYIGHTLDLTLNTLLAQARLELGHTARREGADDHEIEARAVAIIQEFALALPGLRALLDTDVLAAYRGDPAAHSVDEVLLCYPGVLAIIHHRMAHQLYGTGLPLLARIIAELAHSVTGIDIHPGATIGNSFFIDHGTGVVIGETAIIGDNVRIYQAVTLGAKRFPTDATGGLQKGHPRHPILEDDVVIYAGATILGRVTIGKGSTIGGNVWLTRSVPPHSNVTQANLLNEVGGKDGL</sequence>
<dbReference type="InterPro" id="IPR001451">
    <property type="entry name" value="Hexapep"/>
</dbReference>
<evidence type="ECO:0000256" key="4">
    <source>
        <dbReference type="ARBA" id="ARBA00022679"/>
    </source>
</evidence>
<evidence type="ECO:0000256" key="3">
    <source>
        <dbReference type="ARBA" id="ARBA00022605"/>
    </source>
</evidence>
<dbReference type="EC" id="2.3.1.30" evidence="2"/>
<organism evidence="8 9">
    <name type="scientific">Pigmentiphaga aceris</name>
    <dbReference type="NCBI Taxonomy" id="1940612"/>
    <lineage>
        <taxon>Bacteria</taxon>
        <taxon>Pseudomonadati</taxon>
        <taxon>Pseudomonadota</taxon>
        <taxon>Betaproteobacteria</taxon>
        <taxon>Burkholderiales</taxon>
        <taxon>Alcaligenaceae</taxon>
        <taxon>Pigmentiphaga</taxon>
    </lineage>
</organism>
<name>A0A5C0B0V0_9BURK</name>
<dbReference type="CDD" id="cd03354">
    <property type="entry name" value="LbH_SAT"/>
    <property type="match status" value="1"/>
</dbReference>
<dbReference type="Gene3D" id="1.10.3130.10">
    <property type="entry name" value="serine acetyltransferase, domain 1"/>
    <property type="match status" value="1"/>
</dbReference>
<keyword evidence="3" id="KW-0028">Amino-acid biosynthesis</keyword>
<dbReference type="InterPro" id="IPR045304">
    <property type="entry name" value="LbH_SAT"/>
</dbReference>
<protein>
    <recommendedName>
        <fullName evidence="2">serine O-acetyltransferase</fullName>
        <ecNumber evidence="2">2.3.1.30</ecNumber>
    </recommendedName>
</protein>
<gene>
    <name evidence="8" type="ORF">FXN63_20855</name>
</gene>
<dbReference type="PANTHER" id="PTHR42811">
    <property type="entry name" value="SERINE ACETYLTRANSFERASE"/>
    <property type="match status" value="1"/>
</dbReference>
<dbReference type="Gene3D" id="2.160.10.10">
    <property type="entry name" value="Hexapeptide repeat proteins"/>
    <property type="match status" value="1"/>
</dbReference>
<evidence type="ECO:0000313" key="8">
    <source>
        <dbReference type="EMBL" id="QEI08015.1"/>
    </source>
</evidence>
<comment type="catalytic activity">
    <reaction evidence="6">
        <text>L-serine + acetyl-CoA = O-acetyl-L-serine + CoA</text>
        <dbReference type="Rhea" id="RHEA:24560"/>
        <dbReference type="ChEBI" id="CHEBI:33384"/>
        <dbReference type="ChEBI" id="CHEBI:57287"/>
        <dbReference type="ChEBI" id="CHEBI:57288"/>
        <dbReference type="ChEBI" id="CHEBI:58340"/>
        <dbReference type="EC" id="2.3.1.30"/>
    </reaction>
</comment>
<proteinExistence type="inferred from homology"/>
<dbReference type="NCBIfam" id="NF041874">
    <property type="entry name" value="EPS_EpsC"/>
    <property type="match status" value="1"/>
</dbReference>
<dbReference type="AlphaFoldDB" id="A0A5C0B0V0"/>
<reference evidence="8 9" key="1">
    <citation type="submission" date="2019-08" db="EMBL/GenBank/DDBJ databases">
        <title>Amphibian skin-associated Pigmentiphaga: genome sequence and occurrence across geography and hosts.</title>
        <authorList>
            <person name="Bletz M.C."/>
            <person name="Bunk B."/>
            <person name="Sproeer C."/>
            <person name="Biwer P."/>
            <person name="Reiter S."/>
            <person name="Rabemananjara F.C.E."/>
            <person name="Schulz S."/>
            <person name="Overmann J."/>
            <person name="Vences M."/>
        </authorList>
    </citation>
    <scope>NUCLEOTIDE SEQUENCE [LARGE SCALE GENOMIC DNA]</scope>
    <source>
        <strain evidence="8 9">Mada1488</strain>
    </source>
</reference>
<dbReference type="GO" id="GO:0009001">
    <property type="term" value="F:serine O-acetyltransferase activity"/>
    <property type="evidence" value="ECO:0007669"/>
    <property type="project" value="UniProtKB-EC"/>
</dbReference>
<dbReference type="Proteomes" id="UP000325161">
    <property type="component" value="Chromosome"/>
</dbReference>
<dbReference type="Pfam" id="PF00132">
    <property type="entry name" value="Hexapep"/>
    <property type="match status" value="1"/>
</dbReference>
<dbReference type="SUPFAM" id="SSF51161">
    <property type="entry name" value="Trimeric LpxA-like enzymes"/>
    <property type="match status" value="1"/>
</dbReference>
<keyword evidence="4 8" id="KW-0808">Transferase</keyword>
<dbReference type="InterPro" id="IPR042122">
    <property type="entry name" value="Ser_AcTrfase_N_sf"/>
</dbReference>